<keyword evidence="5" id="KW-0997">Cell inner membrane</keyword>
<dbReference type="InterPro" id="IPR006260">
    <property type="entry name" value="TonB/TolA_C"/>
</dbReference>
<dbReference type="InterPro" id="IPR051045">
    <property type="entry name" value="TonB-dependent_transducer"/>
</dbReference>
<evidence type="ECO:0000256" key="2">
    <source>
        <dbReference type="ARBA" id="ARBA00006555"/>
    </source>
</evidence>
<reference evidence="12 13" key="1">
    <citation type="submission" date="2018-06" db="EMBL/GenBank/DDBJ databases">
        <title>Extensive metabolic versatility and redundancy in microbially diverse, dynamic hydrothermal sediments.</title>
        <authorList>
            <person name="Dombrowski N."/>
            <person name="Teske A."/>
            <person name="Baker B.J."/>
        </authorList>
    </citation>
    <scope>NUCLEOTIDE SEQUENCE [LARGE SCALE GENOMIC DNA]</scope>
    <source>
        <strain evidence="12">B19_G9</strain>
    </source>
</reference>
<evidence type="ECO:0000256" key="6">
    <source>
        <dbReference type="ARBA" id="ARBA00022692"/>
    </source>
</evidence>
<protein>
    <recommendedName>
        <fullName evidence="11">TonB C-terminal domain-containing protein</fullName>
    </recommendedName>
</protein>
<dbReference type="Gene3D" id="3.30.1150.10">
    <property type="match status" value="1"/>
</dbReference>
<evidence type="ECO:0000256" key="10">
    <source>
        <dbReference type="SAM" id="MobiDB-lite"/>
    </source>
</evidence>
<evidence type="ECO:0000256" key="1">
    <source>
        <dbReference type="ARBA" id="ARBA00004383"/>
    </source>
</evidence>
<evidence type="ECO:0000259" key="11">
    <source>
        <dbReference type="PROSITE" id="PS52015"/>
    </source>
</evidence>
<dbReference type="GO" id="GO:0005886">
    <property type="term" value="C:plasma membrane"/>
    <property type="evidence" value="ECO:0007669"/>
    <property type="project" value="UniProtKB-SubCell"/>
</dbReference>
<proteinExistence type="inferred from homology"/>
<comment type="similarity">
    <text evidence="2">Belongs to the TonB family.</text>
</comment>
<dbReference type="PROSITE" id="PS52015">
    <property type="entry name" value="TONB_CTD"/>
    <property type="match status" value="1"/>
</dbReference>
<dbReference type="NCBIfam" id="TIGR01352">
    <property type="entry name" value="tonB_Cterm"/>
    <property type="match status" value="1"/>
</dbReference>
<dbReference type="GO" id="GO:0055085">
    <property type="term" value="P:transmembrane transport"/>
    <property type="evidence" value="ECO:0007669"/>
    <property type="project" value="InterPro"/>
</dbReference>
<dbReference type="EMBL" id="QMQB01000225">
    <property type="protein sequence ID" value="RLE11648.1"/>
    <property type="molecule type" value="Genomic_DNA"/>
</dbReference>
<dbReference type="GO" id="GO:0015031">
    <property type="term" value="P:protein transport"/>
    <property type="evidence" value="ECO:0007669"/>
    <property type="project" value="UniProtKB-KW"/>
</dbReference>
<feature type="compositionally biased region" description="Polar residues" evidence="10">
    <location>
        <begin position="1"/>
        <end position="15"/>
    </location>
</feature>
<keyword evidence="3" id="KW-0813">Transport</keyword>
<dbReference type="Proteomes" id="UP000267654">
    <property type="component" value="Unassembled WGS sequence"/>
</dbReference>
<dbReference type="AlphaFoldDB" id="A0A662D9Y2"/>
<evidence type="ECO:0000256" key="4">
    <source>
        <dbReference type="ARBA" id="ARBA00022475"/>
    </source>
</evidence>
<dbReference type="Pfam" id="PF03544">
    <property type="entry name" value="TonB_C"/>
    <property type="match status" value="1"/>
</dbReference>
<name>A0A662D9Y2_UNCAE</name>
<accession>A0A662D9Y2</accession>
<keyword evidence="4" id="KW-1003">Cell membrane</keyword>
<evidence type="ECO:0000256" key="5">
    <source>
        <dbReference type="ARBA" id="ARBA00022519"/>
    </source>
</evidence>
<evidence type="ECO:0000313" key="12">
    <source>
        <dbReference type="EMBL" id="RLE11648.1"/>
    </source>
</evidence>
<dbReference type="PANTHER" id="PTHR33446">
    <property type="entry name" value="PROTEIN TONB-RELATED"/>
    <property type="match status" value="1"/>
</dbReference>
<feature type="region of interest" description="Disordered" evidence="10">
    <location>
        <begin position="1"/>
        <end position="27"/>
    </location>
</feature>
<keyword evidence="9" id="KW-0472">Membrane</keyword>
<evidence type="ECO:0000256" key="8">
    <source>
        <dbReference type="ARBA" id="ARBA00022989"/>
    </source>
</evidence>
<sequence>VSSYPSNLRKTVLPPSQSPMLPPGEGGERIISPLLHPRASFSIPEIKPSFSSGFSPSLPLFNTEGTISKVKVFPLKKHHILVAEYLREIINIIQRNKKYPSLARKKGEKGRVGIIFTLSHDGKVMDVKVVSPSRYSELNKAAEKLISGLSPFPPFPAGMDENTITLKMEVIYELEEKQ</sequence>
<evidence type="ECO:0000313" key="13">
    <source>
        <dbReference type="Proteomes" id="UP000267654"/>
    </source>
</evidence>
<dbReference type="SUPFAM" id="SSF74653">
    <property type="entry name" value="TolA/TonB C-terminal domain"/>
    <property type="match status" value="1"/>
</dbReference>
<organism evidence="12 13">
    <name type="scientific">Aerophobetes bacterium</name>
    <dbReference type="NCBI Taxonomy" id="2030807"/>
    <lineage>
        <taxon>Bacteria</taxon>
        <taxon>Candidatus Aerophobota</taxon>
    </lineage>
</organism>
<evidence type="ECO:0000256" key="7">
    <source>
        <dbReference type="ARBA" id="ARBA00022927"/>
    </source>
</evidence>
<evidence type="ECO:0000256" key="3">
    <source>
        <dbReference type="ARBA" id="ARBA00022448"/>
    </source>
</evidence>
<keyword evidence="8" id="KW-1133">Transmembrane helix</keyword>
<feature type="domain" description="TonB C-terminal" evidence="11">
    <location>
        <begin position="84"/>
        <end position="178"/>
    </location>
</feature>
<comment type="subcellular location">
    <subcellularLocation>
        <location evidence="1">Cell inner membrane</location>
        <topology evidence="1">Single-pass membrane protein</topology>
        <orientation evidence="1">Periplasmic side</orientation>
    </subcellularLocation>
</comment>
<keyword evidence="7" id="KW-0653">Protein transport</keyword>
<keyword evidence="6" id="KW-0812">Transmembrane</keyword>
<gene>
    <name evidence="12" type="ORF">DRI96_05850</name>
</gene>
<evidence type="ECO:0000256" key="9">
    <source>
        <dbReference type="ARBA" id="ARBA00023136"/>
    </source>
</evidence>
<feature type="non-terminal residue" evidence="12">
    <location>
        <position position="1"/>
    </location>
</feature>
<dbReference type="InterPro" id="IPR037682">
    <property type="entry name" value="TonB_C"/>
</dbReference>
<comment type="caution">
    <text evidence="12">The sequence shown here is derived from an EMBL/GenBank/DDBJ whole genome shotgun (WGS) entry which is preliminary data.</text>
</comment>